<dbReference type="SMART" id="SM00855">
    <property type="entry name" value="PGAM"/>
    <property type="match status" value="1"/>
</dbReference>
<sequence length="162" mass="17886">MTKVCNIYLVRHAKAGDRNGYDGDDTLRPLSGKGRRQAVAICERLSQLIVKLPEARLLSSPYIRCIQTLEPLAAERHAVIQTEECLAEGYDREGALELISSLPNGSVLCSHGDVIPDVMAALRRRGAEIIGDPDWRKGTVWVLERENGEITRAAAWPPPDTD</sequence>
<dbReference type="InterPro" id="IPR013078">
    <property type="entry name" value="His_Pase_superF_clade-1"/>
</dbReference>
<dbReference type="AlphaFoldDB" id="A0A6J6B4T9"/>
<name>A0A6J6B4T9_9ZZZZ</name>
<dbReference type="EMBL" id="CAFBNZ010000042">
    <property type="protein sequence ID" value="CAB4968612.1"/>
    <property type="molecule type" value="Genomic_DNA"/>
</dbReference>
<dbReference type="EMBL" id="CAEZVL010000008">
    <property type="protein sequence ID" value="CAB4622622.1"/>
    <property type="molecule type" value="Genomic_DNA"/>
</dbReference>
<reference evidence="1" key="1">
    <citation type="submission" date="2020-05" db="EMBL/GenBank/DDBJ databases">
        <authorList>
            <person name="Chiriac C."/>
            <person name="Salcher M."/>
            <person name="Ghai R."/>
            <person name="Kavagutti S V."/>
        </authorList>
    </citation>
    <scope>NUCLEOTIDE SEQUENCE</scope>
</reference>
<protein>
    <submittedName>
        <fullName evidence="1">Unannotated protein</fullName>
    </submittedName>
</protein>
<evidence type="ECO:0000313" key="2">
    <source>
        <dbReference type="EMBL" id="CAB4622622.1"/>
    </source>
</evidence>
<dbReference type="Pfam" id="PF00300">
    <property type="entry name" value="His_Phos_1"/>
    <property type="match status" value="1"/>
</dbReference>
<dbReference type="EMBL" id="CAFBRX010000010">
    <property type="protein sequence ID" value="CAB5111489.1"/>
    <property type="molecule type" value="Genomic_DNA"/>
</dbReference>
<dbReference type="SUPFAM" id="SSF53254">
    <property type="entry name" value="Phosphoglycerate mutase-like"/>
    <property type="match status" value="1"/>
</dbReference>
<organism evidence="1">
    <name type="scientific">freshwater metagenome</name>
    <dbReference type="NCBI Taxonomy" id="449393"/>
    <lineage>
        <taxon>unclassified sequences</taxon>
        <taxon>metagenomes</taxon>
        <taxon>ecological metagenomes</taxon>
    </lineage>
</organism>
<dbReference type="Gene3D" id="3.40.50.1240">
    <property type="entry name" value="Phosphoglycerate mutase-like"/>
    <property type="match status" value="1"/>
</dbReference>
<dbReference type="InterPro" id="IPR029033">
    <property type="entry name" value="His_PPase_superfam"/>
</dbReference>
<gene>
    <name evidence="1" type="ORF">UFOPK1421_00195</name>
    <name evidence="2" type="ORF">UFOPK1960_00130</name>
    <name evidence="3" type="ORF">UFOPK3889_00352</name>
    <name evidence="4" type="ORF">UFOPK4422_00192</name>
</gene>
<evidence type="ECO:0000313" key="4">
    <source>
        <dbReference type="EMBL" id="CAB5111489.1"/>
    </source>
</evidence>
<evidence type="ECO:0000313" key="3">
    <source>
        <dbReference type="EMBL" id="CAB4968612.1"/>
    </source>
</evidence>
<evidence type="ECO:0000313" key="1">
    <source>
        <dbReference type="EMBL" id="CAB4533895.1"/>
    </source>
</evidence>
<accession>A0A6J6B4T9</accession>
<dbReference type="CDD" id="cd07067">
    <property type="entry name" value="HP_PGM_like"/>
    <property type="match status" value="1"/>
</dbReference>
<dbReference type="EMBL" id="CAEZSL010000012">
    <property type="protein sequence ID" value="CAB4533895.1"/>
    <property type="molecule type" value="Genomic_DNA"/>
</dbReference>
<proteinExistence type="predicted"/>